<feature type="domain" description="Cadherin" evidence="20">
    <location>
        <begin position="86"/>
        <end position="166"/>
    </location>
</feature>
<dbReference type="GO" id="GO:0016342">
    <property type="term" value="C:catenin complex"/>
    <property type="evidence" value="ECO:0007669"/>
    <property type="project" value="TreeGrafter"/>
</dbReference>
<evidence type="ECO:0000256" key="16">
    <source>
        <dbReference type="RuleBase" id="RU003318"/>
    </source>
</evidence>
<feature type="transmembrane region" description="Helical" evidence="18">
    <location>
        <begin position="625"/>
        <end position="646"/>
    </location>
</feature>
<dbReference type="FunFam" id="2.60.40.60:FF:000009">
    <property type="entry name" value="Cadherin 24"/>
    <property type="match status" value="1"/>
</dbReference>
<dbReference type="InterPro" id="IPR027397">
    <property type="entry name" value="Catenin-bd_sf"/>
</dbReference>
<dbReference type="PRINTS" id="PR00205">
    <property type="entry name" value="CADHERIN"/>
</dbReference>
<keyword evidence="7 15" id="KW-0106">Calcium</keyword>
<feature type="domain" description="Cadherin" evidence="20">
    <location>
        <begin position="276"/>
        <end position="392"/>
    </location>
</feature>
<evidence type="ECO:0000313" key="22">
    <source>
        <dbReference type="RefSeq" id="XP_023984311.1"/>
    </source>
</evidence>
<keyword evidence="8 16" id="KW-0130">Cell adhesion</keyword>
<dbReference type="GO" id="GO:0045296">
    <property type="term" value="F:cadherin binding"/>
    <property type="evidence" value="ECO:0007669"/>
    <property type="project" value="TreeGrafter"/>
</dbReference>
<keyword evidence="4" id="KW-0479">Metal-binding</keyword>
<evidence type="ECO:0000256" key="4">
    <source>
        <dbReference type="ARBA" id="ARBA00022723"/>
    </source>
</evidence>
<dbReference type="KEGG" id="pcad:102985738"/>
<feature type="compositionally biased region" description="Gly residues" evidence="17">
    <location>
        <begin position="698"/>
        <end position="713"/>
    </location>
</feature>
<keyword evidence="6" id="KW-0677">Repeat</keyword>
<dbReference type="OrthoDB" id="6252479at2759"/>
<evidence type="ECO:0000256" key="2">
    <source>
        <dbReference type="ARBA" id="ARBA00022475"/>
    </source>
</evidence>
<feature type="region of interest" description="Disordered" evidence="17">
    <location>
        <begin position="698"/>
        <end position="737"/>
    </location>
</feature>
<dbReference type="GO" id="GO:0005509">
    <property type="term" value="F:calcium ion binding"/>
    <property type="evidence" value="ECO:0007669"/>
    <property type="project" value="UniProtKB-UniRule"/>
</dbReference>
<dbReference type="GO" id="GO:0034332">
    <property type="term" value="P:adherens junction organization"/>
    <property type="evidence" value="ECO:0007669"/>
    <property type="project" value="TreeGrafter"/>
</dbReference>
<dbReference type="InterPro" id="IPR002126">
    <property type="entry name" value="Cadherin-like_dom"/>
</dbReference>
<dbReference type="Gene3D" id="2.60.40.60">
    <property type="entry name" value="Cadherins"/>
    <property type="match status" value="5"/>
</dbReference>
<dbReference type="CTD" id="64405"/>
<evidence type="ECO:0000256" key="17">
    <source>
        <dbReference type="SAM" id="MobiDB-lite"/>
    </source>
</evidence>
<dbReference type="GO" id="GO:0008013">
    <property type="term" value="F:beta-catenin binding"/>
    <property type="evidence" value="ECO:0007669"/>
    <property type="project" value="TreeGrafter"/>
</dbReference>
<dbReference type="Proteomes" id="UP000248484">
    <property type="component" value="Chromosome 14"/>
</dbReference>
<evidence type="ECO:0000256" key="12">
    <source>
        <dbReference type="ARBA" id="ARBA00057645"/>
    </source>
</evidence>
<dbReference type="GO" id="GO:0016477">
    <property type="term" value="P:cell migration"/>
    <property type="evidence" value="ECO:0007669"/>
    <property type="project" value="TreeGrafter"/>
</dbReference>
<feature type="domain" description="Cadherin" evidence="20">
    <location>
        <begin position="167"/>
        <end position="275"/>
    </location>
</feature>
<evidence type="ECO:0000256" key="1">
    <source>
        <dbReference type="ARBA" id="ARBA00004251"/>
    </source>
</evidence>
<keyword evidence="9 18" id="KW-1133">Transmembrane helix</keyword>
<dbReference type="InterPro" id="IPR039808">
    <property type="entry name" value="Cadherin"/>
</dbReference>
<evidence type="ECO:0000256" key="10">
    <source>
        <dbReference type="ARBA" id="ARBA00023136"/>
    </source>
</evidence>
<evidence type="ECO:0000256" key="8">
    <source>
        <dbReference type="ARBA" id="ARBA00022889"/>
    </source>
</evidence>
<dbReference type="FunFam" id="2.60.40.60:FF:000014">
    <property type="entry name" value="Cadherin 8"/>
    <property type="match status" value="1"/>
</dbReference>
<dbReference type="Pfam" id="PF01049">
    <property type="entry name" value="CADH_Y-type_LIR"/>
    <property type="match status" value="1"/>
</dbReference>
<feature type="domain" description="Cadherin" evidence="20">
    <location>
        <begin position="393"/>
        <end position="497"/>
    </location>
</feature>
<dbReference type="Gene3D" id="4.10.900.10">
    <property type="entry name" value="TCF3-CBD (Catenin binding domain)"/>
    <property type="match status" value="1"/>
</dbReference>
<dbReference type="FunFam" id="2.60.40.60:FF:000008">
    <property type="entry name" value="Cadherin 24"/>
    <property type="match status" value="1"/>
</dbReference>
<dbReference type="InterPro" id="IPR015919">
    <property type="entry name" value="Cadherin-like_sf"/>
</dbReference>
<evidence type="ECO:0000256" key="13">
    <source>
        <dbReference type="ARBA" id="ARBA00069626"/>
    </source>
</evidence>
<dbReference type="FunFam" id="4.10.900.10:FF:000007">
    <property type="entry name" value="Cadherin 22"/>
    <property type="match status" value="1"/>
</dbReference>
<reference evidence="22" key="1">
    <citation type="submission" date="2025-08" db="UniProtKB">
        <authorList>
            <consortium name="RefSeq"/>
        </authorList>
    </citation>
    <scope>IDENTIFICATION</scope>
    <source>
        <tissue evidence="22">Muscle</tissue>
    </source>
</reference>
<evidence type="ECO:0000256" key="3">
    <source>
        <dbReference type="ARBA" id="ARBA00022692"/>
    </source>
</evidence>
<evidence type="ECO:0000313" key="21">
    <source>
        <dbReference type="Proteomes" id="UP000248484"/>
    </source>
</evidence>
<organism evidence="21 22">
    <name type="scientific">Physeter macrocephalus</name>
    <name type="common">Sperm whale</name>
    <name type="synonym">Physeter catodon</name>
    <dbReference type="NCBI Taxonomy" id="9755"/>
    <lineage>
        <taxon>Eukaryota</taxon>
        <taxon>Metazoa</taxon>
        <taxon>Chordata</taxon>
        <taxon>Craniata</taxon>
        <taxon>Vertebrata</taxon>
        <taxon>Euteleostomi</taxon>
        <taxon>Mammalia</taxon>
        <taxon>Eutheria</taxon>
        <taxon>Laurasiatheria</taxon>
        <taxon>Artiodactyla</taxon>
        <taxon>Whippomorpha</taxon>
        <taxon>Cetacea</taxon>
        <taxon>Odontoceti</taxon>
        <taxon>Physeteridae</taxon>
        <taxon>Physeter</taxon>
    </lineage>
</organism>
<dbReference type="GeneID" id="102985738"/>
<dbReference type="PANTHER" id="PTHR24027:SF311">
    <property type="entry name" value="CADHERIN-22"/>
    <property type="match status" value="1"/>
</dbReference>
<gene>
    <name evidence="22" type="primary">CDH22</name>
</gene>
<dbReference type="GO" id="GO:0005912">
    <property type="term" value="C:adherens junction"/>
    <property type="evidence" value="ECO:0007669"/>
    <property type="project" value="TreeGrafter"/>
</dbReference>
<evidence type="ECO:0000256" key="11">
    <source>
        <dbReference type="ARBA" id="ARBA00023180"/>
    </source>
</evidence>
<sequence length="822" mass="88357">MRPRPDGPGLRVGAALSPALLLLLLLPPPPPGPLWAAGTPAPSASGAAQNGAPGAGRVKRGWVWNQFFVVEEYTGTEPLYVGKIHSDSDEGDGAIKYTISGEGAGTIFLIDELTGDIHAMERLDREQKTFYTLRAQARDRATNRLLEPESEFIIKVQDINDSEPRFLHGPYIGSVAELSPTGTSVMQVMASDADDPTYGSSARLVYSVLDGEQHFTVDPKTGVIRTAVPDLDRESQERYEVVIQATDMAGQLGGLSGSTTVTIVVTDVNDNPPRFPQKMYQFSIQESAPIGTAVGRVKAEDSDVGENTDMTYHLREESGSGGHVFKVTTDSDTQEAILVVQKRLDFESQPVHTVVLEALNKFVDPRFADLGTFRDQAIVRVAVTDVDEPPEFQQPSGLLEVQEDAQVGSLVGVVTARDPDAANRPVRYAIDRDSDLDQIFDIDADTGAIVTGKGLDRETAGWHNITVLAMEADNHAQLSRASLRIRILDVNDNPPELATPYEAAVCEDAEPGQLIQTISVVDRDEPQGGHRFYFRLVPEAPSTPHFSLLNIQADNTAAVHTQHMGFNRQEQDVFFLPILVVDSGPPTLSSTGTLTIRICGCDSSGAIQSCNTTAFVMATSLSPGALIALLGCVLILVVLVLLILTLRRHHKSHLSSEEDEDMRDNVIKYNDEGGGEQDTEAYDMSALRSLYDFGELKGGGDGSGGAGPGGGAGSPPQARLPSERHSLPQGPPSPEPDFSVFRDFISRKVALADGDLSVPPYDAFQTYAFEGADSPAASLSSLHSGSSGSEQDFAYLSSWGPRFRPLAALYAGHRPEGEAPAS</sequence>
<evidence type="ECO:0000256" key="14">
    <source>
        <dbReference type="ARBA" id="ARBA00077373"/>
    </source>
</evidence>
<keyword evidence="10 18" id="KW-0472">Membrane</keyword>
<dbReference type="Pfam" id="PF00028">
    <property type="entry name" value="Cadherin"/>
    <property type="match status" value="5"/>
</dbReference>
<comment type="subcellular location">
    <subcellularLocation>
        <location evidence="1 16">Cell membrane</location>
        <topology evidence="1 16">Single-pass type I membrane protein</topology>
    </subcellularLocation>
</comment>
<dbReference type="SMART" id="SM00112">
    <property type="entry name" value="CA"/>
    <property type="match status" value="5"/>
</dbReference>
<dbReference type="FunFam" id="2.60.40.60:FF:000012">
    <property type="entry name" value="Cadherin 24"/>
    <property type="match status" value="1"/>
</dbReference>
<dbReference type="InterPro" id="IPR020894">
    <property type="entry name" value="Cadherin_CS"/>
</dbReference>
<accession>A0A2Y9T084</accession>
<evidence type="ECO:0000256" key="5">
    <source>
        <dbReference type="ARBA" id="ARBA00022729"/>
    </source>
</evidence>
<keyword evidence="21" id="KW-1185">Reference proteome</keyword>
<evidence type="ECO:0000256" key="18">
    <source>
        <dbReference type="SAM" id="Phobius"/>
    </source>
</evidence>
<dbReference type="RefSeq" id="XP_023984311.1">
    <property type="nucleotide sequence ID" value="XM_024128543.2"/>
</dbReference>
<keyword evidence="11" id="KW-0325">Glycoprotein</keyword>
<keyword evidence="5 19" id="KW-0732">Signal</keyword>
<dbReference type="GO" id="GO:0007156">
    <property type="term" value="P:homophilic cell adhesion via plasma membrane adhesion molecules"/>
    <property type="evidence" value="ECO:0007669"/>
    <property type="project" value="InterPro"/>
</dbReference>
<dbReference type="GO" id="GO:0000902">
    <property type="term" value="P:cell morphogenesis"/>
    <property type="evidence" value="ECO:0007669"/>
    <property type="project" value="TreeGrafter"/>
</dbReference>
<evidence type="ECO:0000256" key="19">
    <source>
        <dbReference type="SAM" id="SignalP"/>
    </source>
</evidence>
<proteinExistence type="predicted"/>
<dbReference type="InterPro" id="IPR000233">
    <property type="entry name" value="Cadherin_Y-type_LIR"/>
</dbReference>
<dbReference type="PROSITE" id="PS00232">
    <property type="entry name" value="CADHERIN_1"/>
    <property type="match status" value="2"/>
</dbReference>
<comment type="function">
    <text evidence="12">Cadherins are calcium-dependent cell adhesion proteins. They preferentially interact with themselves in a homophilic manner in connecting cells; cadherins may thus contribute to the sorting of heterogeneous cell types. PB-cadherins may have a role in the morphological organization of pituitary gland and brain tissues.</text>
</comment>
<dbReference type="GO" id="GO:0007043">
    <property type="term" value="P:cell-cell junction assembly"/>
    <property type="evidence" value="ECO:0007669"/>
    <property type="project" value="TreeGrafter"/>
</dbReference>
<evidence type="ECO:0000256" key="9">
    <source>
        <dbReference type="ARBA" id="ARBA00022989"/>
    </source>
</evidence>
<keyword evidence="2" id="KW-1003">Cell membrane</keyword>
<keyword evidence="3 16" id="KW-0812">Transmembrane</keyword>
<dbReference type="AlphaFoldDB" id="A0A2Y9T084"/>
<evidence type="ECO:0000256" key="6">
    <source>
        <dbReference type="ARBA" id="ARBA00022737"/>
    </source>
</evidence>
<dbReference type="FunCoup" id="A0A2Y9T084">
    <property type="interactions" value="768"/>
</dbReference>
<dbReference type="FunFam" id="2.60.40.60:FF:000017">
    <property type="entry name" value="Cadherin 24"/>
    <property type="match status" value="1"/>
</dbReference>
<dbReference type="SUPFAM" id="SSF49313">
    <property type="entry name" value="Cadherin-like"/>
    <property type="match status" value="5"/>
</dbReference>
<evidence type="ECO:0000256" key="15">
    <source>
        <dbReference type="PROSITE-ProRule" id="PRU00043"/>
    </source>
</evidence>
<dbReference type="CDD" id="cd11304">
    <property type="entry name" value="Cadherin_repeat"/>
    <property type="match status" value="5"/>
</dbReference>
<evidence type="ECO:0000259" key="20">
    <source>
        <dbReference type="PROSITE" id="PS50268"/>
    </source>
</evidence>
<evidence type="ECO:0000256" key="7">
    <source>
        <dbReference type="ARBA" id="ARBA00022837"/>
    </source>
</evidence>
<dbReference type="GO" id="GO:0044331">
    <property type="term" value="P:cell-cell adhesion mediated by cadherin"/>
    <property type="evidence" value="ECO:0007669"/>
    <property type="project" value="TreeGrafter"/>
</dbReference>
<dbReference type="PROSITE" id="PS50268">
    <property type="entry name" value="CADHERIN_2"/>
    <property type="match status" value="5"/>
</dbReference>
<feature type="domain" description="Cadherin" evidence="20">
    <location>
        <begin position="497"/>
        <end position="615"/>
    </location>
</feature>
<protein>
    <recommendedName>
        <fullName evidence="13">Cadherin-22</fullName>
    </recommendedName>
    <alternativeName>
        <fullName evidence="14">Pituitary and brain cadherin</fullName>
    </alternativeName>
</protein>
<dbReference type="InParanoid" id="A0A2Y9T084"/>
<feature type="signal peptide" evidence="19">
    <location>
        <begin position="1"/>
        <end position="36"/>
    </location>
</feature>
<name>A0A2Y9T084_PHYMC</name>
<dbReference type="PANTHER" id="PTHR24027">
    <property type="entry name" value="CADHERIN-23"/>
    <property type="match status" value="1"/>
</dbReference>
<dbReference type="GO" id="GO:0016339">
    <property type="term" value="P:calcium-dependent cell-cell adhesion via plasma membrane cell adhesion molecules"/>
    <property type="evidence" value="ECO:0007669"/>
    <property type="project" value="TreeGrafter"/>
</dbReference>
<feature type="chain" id="PRO_5015841163" description="Cadherin-22" evidence="19">
    <location>
        <begin position="37"/>
        <end position="822"/>
    </location>
</feature>